<dbReference type="VEuPathDB" id="FungiDB:PYU1_G003853"/>
<dbReference type="EMBL" id="GL376638">
    <property type="status" value="NOT_ANNOTATED_CDS"/>
    <property type="molecule type" value="Genomic_DNA"/>
</dbReference>
<dbReference type="CDD" id="cd00065">
    <property type="entry name" value="FYVE_like_SF"/>
    <property type="match status" value="1"/>
</dbReference>
<keyword evidence="3" id="KW-1185">Reference proteome</keyword>
<feature type="region of interest" description="Disordered" evidence="1">
    <location>
        <begin position="67"/>
        <end position="98"/>
    </location>
</feature>
<dbReference type="Proteomes" id="UP000019132">
    <property type="component" value="Unassembled WGS sequence"/>
</dbReference>
<sequence length="428" mass="47363">MKFTLPDGTFPRLHLSDDETLSILETGERIKAETIQAFEEFIQQGREFPKERYKIVKVKDRLRAFRSRRSADSNQTSKPSLSRLQSNSSITGTSSRLKASPVWNTSDATLSDLAMDDGLGRDTSESSSTDHSELGSKRPGSKAPTVIVTGILPGTIEDTAYGNIADNEPLWKLRNAYIKDEQDDSRILAKIIGPSKEDPFQFVGIKWIAKRFSFFSSPSDVLYAEDCGVVRDRKGNITLGYHVTHSVEFGARVPQLTDLGVTRLRMSMCFITRKHESEGNIEIFCRAFPQPGGGLFGQAATAIYAQVLLYSCDIMECSSVKKLMWLSQRKRIERNKNKANTKAANTHCHICTKSLKGLGGLLRSPSTCQCCRRMMCGKCSVEKKLAADAITSKEITLESAPFCIECVVEANQMSAHEAAYESAPGTAK</sequence>
<dbReference type="EnsemblProtists" id="PYU1_T003863">
    <property type="protein sequence ID" value="PYU1_T003863"/>
    <property type="gene ID" value="PYU1_G003853"/>
</dbReference>
<dbReference type="HOGENOM" id="CLU_015303_8_2_1"/>
<evidence type="ECO:0000313" key="3">
    <source>
        <dbReference type="Proteomes" id="UP000019132"/>
    </source>
</evidence>
<name>K3WFX2_GLOUD</name>
<dbReference type="PANTHER" id="PTHR13510:SF44">
    <property type="entry name" value="RABENOSYN-5"/>
    <property type="match status" value="1"/>
</dbReference>
<organism evidence="2 3">
    <name type="scientific">Globisporangium ultimum (strain ATCC 200006 / CBS 805.95 / DAOM BR144)</name>
    <name type="common">Pythium ultimum</name>
    <dbReference type="NCBI Taxonomy" id="431595"/>
    <lineage>
        <taxon>Eukaryota</taxon>
        <taxon>Sar</taxon>
        <taxon>Stramenopiles</taxon>
        <taxon>Oomycota</taxon>
        <taxon>Peronosporomycetes</taxon>
        <taxon>Pythiales</taxon>
        <taxon>Pythiaceae</taxon>
        <taxon>Globisporangium</taxon>
    </lineage>
</organism>
<dbReference type="PANTHER" id="PTHR13510">
    <property type="entry name" value="FYVE-FINGER-CONTAINING RAB5 EFFECTOR PROTEIN RABENOSYN-5-RELATED"/>
    <property type="match status" value="1"/>
</dbReference>
<dbReference type="InterPro" id="IPR052727">
    <property type="entry name" value="Rab4/Rab5_effector"/>
</dbReference>
<evidence type="ECO:0008006" key="4">
    <source>
        <dbReference type="Google" id="ProtNLM"/>
    </source>
</evidence>
<feature type="compositionally biased region" description="Polar residues" evidence="1">
    <location>
        <begin position="72"/>
        <end position="98"/>
    </location>
</feature>
<accession>K3WFX2</accession>
<feature type="compositionally biased region" description="Basic and acidic residues" evidence="1">
    <location>
        <begin position="118"/>
        <end position="136"/>
    </location>
</feature>
<evidence type="ECO:0000256" key="1">
    <source>
        <dbReference type="SAM" id="MobiDB-lite"/>
    </source>
</evidence>
<dbReference type="AlphaFoldDB" id="K3WFX2"/>
<dbReference type="eggNOG" id="ENOG502SHTS">
    <property type="taxonomic scope" value="Eukaryota"/>
</dbReference>
<reference evidence="3" key="1">
    <citation type="journal article" date="2010" name="Genome Biol.">
        <title>Genome sequence of the necrotrophic plant pathogen Pythium ultimum reveals original pathogenicity mechanisms and effector repertoire.</title>
        <authorList>
            <person name="Levesque C.A."/>
            <person name="Brouwer H."/>
            <person name="Cano L."/>
            <person name="Hamilton J.P."/>
            <person name="Holt C."/>
            <person name="Huitema E."/>
            <person name="Raffaele S."/>
            <person name="Robideau G.P."/>
            <person name="Thines M."/>
            <person name="Win J."/>
            <person name="Zerillo M.M."/>
            <person name="Beakes G.W."/>
            <person name="Boore J.L."/>
            <person name="Busam D."/>
            <person name="Dumas B."/>
            <person name="Ferriera S."/>
            <person name="Fuerstenberg S.I."/>
            <person name="Gachon C.M."/>
            <person name="Gaulin E."/>
            <person name="Govers F."/>
            <person name="Grenville-Briggs L."/>
            <person name="Horner N."/>
            <person name="Hostetler J."/>
            <person name="Jiang R.H."/>
            <person name="Johnson J."/>
            <person name="Krajaejun T."/>
            <person name="Lin H."/>
            <person name="Meijer H.J."/>
            <person name="Moore B."/>
            <person name="Morris P."/>
            <person name="Phuntmart V."/>
            <person name="Puiu D."/>
            <person name="Shetty J."/>
            <person name="Stajich J.E."/>
            <person name="Tripathy S."/>
            <person name="Wawra S."/>
            <person name="van West P."/>
            <person name="Whitty B.R."/>
            <person name="Coutinho P.M."/>
            <person name="Henrissat B."/>
            <person name="Martin F."/>
            <person name="Thomas P.D."/>
            <person name="Tyler B.M."/>
            <person name="De Vries R.P."/>
            <person name="Kamoun S."/>
            <person name="Yandell M."/>
            <person name="Tisserat N."/>
            <person name="Buell C.R."/>
        </authorList>
    </citation>
    <scope>NUCLEOTIDE SEQUENCE</scope>
    <source>
        <strain evidence="3">DAOM:BR144</strain>
    </source>
</reference>
<reference evidence="3" key="2">
    <citation type="submission" date="2010-04" db="EMBL/GenBank/DDBJ databases">
        <authorList>
            <person name="Buell R."/>
            <person name="Hamilton J."/>
            <person name="Hostetler J."/>
        </authorList>
    </citation>
    <scope>NUCLEOTIDE SEQUENCE [LARGE SCALE GENOMIC DNA]</scope>
    <source>
        <strain evidence="3">DAOM:BR144</strain>
    </source>
</reference>
<proteinExistence type="predicted"/>
<protein>
    <recommendedName>
        <fullName evidence="4">FYVE-type domain-containing protein</fullName>
    </recommendedName>
</protein>
<dbReference type="InParanoid" id="K3WFX2"/>
<feature type="region of interest" description="Disordered" evidence="1">
    <location>
        <begin position="114"/>
        <end position="142"/>
    </location>
</feature>
<evidence type="ECO:0000313" key="2">
    <source>
        <dbReference type="EnsemblProtists" id="PYU1_T003863"/>
    </source>
</evidence>
<reference evidence="2" key="3">
    <citation type="submission" date="2015-02" db="UniProtKB">
        <authorList>
            <consortium name="EnsemblProtists"/>
        </authorList>
    </citation>
    <scope>IDENTIFICATION</scope>
    <source>
        <strain evidence="2">DAOM BR144</strain>
    </source>
</reference>